<evidence type="ECO:0000313" key="2">
    <source>
        <dbReference type="Proteomes" id="UP001177021"/>
    </source>
</evidence>
<dbReference type="EMBL" id="CASHSV030000109">
    <property type="protein sequence ID" value="CAJ2649963.1"/>
    <property type="molecule type" value="Genomic_DNA"/>
</dbReference>
<accession>A0ACB0K1N3</accession>
<gene>
    <name evidence="1" type="ORF">MILVUS5_LOCUS17934</name>
</gene>
<comment type="caution">
    <text evidence="1">The sequence shown here is derived from an EMBL/GenBank/DDBJ whole genome shotgun (WGS) entry which is preliminary data.</text>
</comment>
<protein>
    <submittedName>
        <fullName evidence="1">Uncharacterized protein</fullName>
    </submittedName>
</protein>
<keyword evidence="2" id="KW-1185">Reference proteome</keyword>
<sequence>MYIYSLRYTVKERLVLHCGFGFGFGLTSILLQIILLSHGGDFDRRDGCSGGDYERNKEEAITMTKVKDGNNVDLAAEDVGGGDRENKMEEAALQ</sequence>
<name>A0ACB0K1N3_TRIPR</name>
<organism evidence="1 2">
    <name type="scientific">Trifolium pratense</name>
    <name type="common">Red clover</name>
    <dbReference type="NCBI Taxonomy" id="57577"/>
    <lineage>
        <taxon>Eukaryota</taxon>
        <taxon>Viridiplantae</taxon>
        <taxon>Streptophyta</taxon>
        <taxon>Embryophyta</taxon>
        <taxon>Tracheophyta</taxon>
        <taxon>Spermatophyta</taxon>
        <taxon>Magnoliopsida</taxon>
        <taxon>eudicotyledons</taxon>
        <taxon>Gunneridae</taxon>
        <taxon>Pentapetalae</taxon>
        <taxon>rosids</taxon>
        <taxon>fabids</taxon>
        <taxon>Fabales</taxon>
        <taxon>Fabaceae</taxon>
        <taxon>Papilionoideae</taxon>
        <taxon>50 kb inversion clade</taxon>
        <taxon>NPAAA clade</taxon>
        <taxon>Hologalegina</taxon>
        <taxon>IRL clade</taxon>
        <taxon>Trifolieae</taxon>
        <taxon>Trifolium</taxon>
    </lineage>
</organism>
<dbReference type="Proteomes" id="UP001177021">
    <property type="component" value="Unassembled WGS sequence"/>
</dbReference>
<proteinExistence type="predicted"/>
<reference evidence="1" key="1">
    <citation type="submission" date="2023-10" db="EMBL/GenBank/DDBJ databases">
        <authorList>
            <person name="Rodriguez Cubillos JULIANA M."/>
            <person name="De Vega J."/>
        </authorList>
    </citation>
    <scope>NUCLEOTIDE SEQUENCE</scope>
</reference>
<evidence type="ECO:0000313" key="1">
    <source>
        <dbReference type="EMBL" id="CAJ2649963.1"/>
    </source>
</evidence>